<dbReference type="EMBL" id="CP007514">
    <property type="protein sequence ID" value="AHY47937.1"/>
    <property type="molecule type" value="Genomic_DNA"/>
</dbReference>
<reference evidence="3 5" key="1">
    <citation type="submission" date="2014-03" db="EMBL/GenBank/DDBJ databases">
        <title>Complete genome sequence of the Radio-Resistant Rubrobacter radiotolerans RSPS-4.</title>
        <authorList>
            <person name="Egas C.C."/>
            <person name="Barroso C.C."/>
            <person name="Froufe H.J.C."/>
            <person name="Pacheco J.J."/>
            <person name="Albuquerque L.L."/>
            <person name="da Costa M.M.S."/>
        </authorList>
    </citation>
    <scope>NUCLEOTIDE SEQUENCE [LARGE SCALE GENOMIC DNA]</scope>
    <source>
        <strain evidence="3 5">RSPS-4</strain>
    </source>
</reference>
<evidence type="ECO:0000313" key="3">
    <source>
        <dbReference type="EMBL" id="AHY47937.1"/>
    </source>
</evidence>
<evidence type="ECO:0000313" key="4">
    <source>
        <dbReference type="EMBL" id="MDX5892576.1"/>
    </source>
</evidence>
<keyword evidence="1" id="KW-0472">Membrane</keyword>
<dbReference type="Pfam" id="PF12158">
    <property type="entry name" value="DUF3592"/>
    <property type="match status" value="1"/>
</dbReference>
<dbReference type="AlphaFoldDB" id="A0A023X644"/>
<organism evidence="3 5">
    <name type="scientific">Rubrobacter radiotolerans</name>
    <name type="common">Arthrobacter radiotolerans</name>
    <dbReference type="NCBI Taxonomy" id="42256"/>
    <lineage>
        <taxon>Bacteria</taxon>
        <taxon>Bacillati</taxon>
        <taxon>Actinomycetota</taxon>
        <taxon>Rubrobacteria</taxon>
        <taxon>Rubrobacterales</taxon>
        <taxon>Rubrobacteraceae</taxon>
        <taxon>Rubrobacter</taxon>
    </lineage>
</organism>
<evidence type="ECO:0000259" key="2">
    <source>
        <dbReference type="Pfam" id="PF12158"/>
    </source>
</evidence>
<evidence type="ECO:0000256" key="1">
    <source>
        <dbReference type="SAM" id="Phobius"/>
    </source>
</evidence>
<name>A0A023X644_RUBRA</name>
<feature type="transmembrane region" description="Helical" evidence="1">
    <location>
        <begin position="95"/>
        <end position="121"/>
    </location>
</feature>
<dbReference type="InterPro" id="IPR021994">
    <property type="entry name" value="DUF3592"/>
</dbReference>
<keyword evidence="1" id="KW-1133">Transmembrane helix</keyword>
<proteinExistence type="predicted"/>
<sequence>MNTATAERGQLSTTGIVTGHVQRTRRSFERPGTLIHPVVEFVPQSGRPVRFESPLGSNVPPRIGERVTVFYDPERPLETAEVPPGDVLRLGKWHLLVVATIFLVPAALFALLVLSVIAISLL</sequence>
<feature type="domain" description="DUF3592" evidence="2">
    <location>
        <begin position="13"/>
        <end position="76"/>
    </location>
</feature>
<evidence type="ECO:0000313" key="5">
    <source>
        <dbReference type="Proteomes" id="UP000025229"/>
    </source>
</evidence>
<dbReference type="KEGG" id="rrd:RradSPS_2654"/>
<dbReference type="RefSeq" id="WP_038683255.1">
    <property type="nucleotide sequence ID" value="NZ_CP007514.1"/>
</dbReference>
<keyword evidence="5" id="KW-1185">Reference proteome</keyword>
<protein>
    <submittedName>
        <fullName evidence="4">DUF3592 domain-containing protein</fullName>
    </submittedName>
</protein>
<dbReference type="EMBL" id="JAWXXX010000001">
    <property type="protein sequence ID" value="MDX5892576.1"/>
    <property type="molecule type" value="Genomic_DNA"/>
</dbReference>
<dbReference type="Proteomes" id="UP000025229">
    <property type="component" value="Chromosome"/>
</dbReference>
<keyword evidence="1" id="KW-0812">Transmembrane</keyword>
<accession>A0A023X644</accession>
<dbReference type="STRING" id="42256.RradSPS_2654"/>
<dbReference type="Proteomes" id="UP001281130">
    <property type="component" value="Unassembled WGS sequence"/>
</dbReference>
<reference evidence="4" key="2">
    <citation type="submission" date="2023-11" db="EMBL/GenBank/DDBJ databases">
        <title>MicrobeMod: A computational toolkit for identifying prokaryotic methylation and restriction-modification with nanopore sequencing.</title>
        <authorList>
            <person name="Crits-Christoph A."/>
            <person name="Kang S.C."/>
            <person name="Lee H."/>
            <person name="Ostrov N."/>
        </authorList>
    </citation>
    <scope>NUCLEOTIDE SEQUENCE</scope>
    <source>
        <strain evidence="4">ATCC 51242</strain>
    </source>
</reference>
<gene>
    <name evidence="3" type="ORF">RradSPS_2654</name>
    <name evidence="4" type="ORF">SIL72_00905</name>
</gene>
<dbReference type="HOGENOM" id="CLU_2025032_0_0_11"/>